<dbReference type="GeneID" id="25906556"/>
<dbReference type="InterPro" id="IPR058917">
    <property type="entry name" value="RESC6_dom"/>
</dbReference>
<dbReference type="GO" id="GO:0003723">
    <property type="term" value="F:RNA binding"/>
    <property type="evidence" value="ECO:0007669"/>
    <property type="project" value="TreeGrafter"/>
</dbReference>
<dbReference type="GO" id="GO:0005759">
    <property type="term" value="C:mitochondrial matrix"/>
    <property type="evidence" value="ECO:0007669"/>
    <property type="project" value="TreeGrafter"/>
</dbReference>
<dbReference type="Pfam" id="PF26188">
    <property type="entry name" value="RESC6"/>
    <property type="match status" value="1"/>
</dbReference>
<evidence type="ECO:0000256" key="1">
    <source>
        <dbReference type="SAM" id="MobiDB-lite"/>
    </source>
</evidence>
<feature type="region of interest" description="Disordered" evidence="1">
    <location>
        <begin position="947"/>
        <end position="1097"/>
    </location>
</feature>
<evidence type="ECO:0000313" key="4">
    <source>
        <dbReference type="Proteomes" id="UP000054560"/>
    </source>
</evidence>
<dbReference type="GO" id="GO:0044528">
    <property type="term" value="P:regulation of mitochondrial mRNA stability"/>
    <property type="evidence" value="ECO:0007669"/>
    <property type="project" value="TreeGrafter"/>
</dbReference>
<feature type="compositionally biased region" description="Basic and acidic residues" evidence="1">
    <location>
        <begin position="638"/>
        <end position="650"/>
    </location>
</feature>
<feature type="region of interest" description="Disordered" evidence="1">
    <location>
        <begin position="637"/>
        <end position="657"/>
    </location>
</feature>
<proteinExistence type="predicted"/>
<feature type="region of interest" description="Disordered" evidence="1">
    <location>
        <begin position="1"/>
        <end position="94"/>
    </location>
</feature>
<dbReference type="GO" id="GO:1901259">
    <property type="term" value="P:chloroplast rRNA processing"/>
    <property type="evidence" value="ECO:0007669"/>
    <property type="project" value="TreeGrafter"/>
</dbReference>
<dbReference type="SUPFAM" id="SSF53335">
    <property type="entry name" value="S-adenosyl-L-methionine-dependent methyltransferases"/>
    <property type="match status" value="1"/>
</dbReference>
<dbReference type="InterPro" id="IPR029063">
    <property type="entry name" value="SAM-dependent_MTases_sf"/>
</dbReference>
<evidence type="ECO:0000313" key="3">
    <source>
        <dbReference type="EMBL" id="KNC81629.1"/>
    </source>
</evidence>
<dbReference type="EMBL" id="KQ242013">
    <property type="protein sequence ID" value="KNC81629.1"/>
    <property type="molecule type" value="Genomic_DNA"/>
</dbReference>
<dbReference type="GO" id="GO:0035770">
    <property type="term" value="C:ribonucleoprotein granule"/>
    <property type="evidence" value="ECO:0007669"/>
    <property type="project" value="TreeGrafter"/>
</dbReference>
<feature type="compositionally biased region" description="Acidic residues" evidence="1">
    <location>
        <begin position="1080"/>
        <end position="1091"/>
    </location>
</feature>
<dbReference type="GO" id="GO:0009507">
    <property type="term" value="C:chloroplast"/>
    <property type="evidence" value="ECO:0007669"/>
    <property type="project" value="GOC"/>
</dbReference>
<gene>
    <name evidence="3" type="ORF">SARC_06052</name>
</gene>
<keyword evidence="4" id="KW-1185">Reference proteome</keyword>
<dbReference type="Proteomes" id="UP000054560">
    <property type="component" value="Unassembled WGS sequence"/>
</dbReference>
<dbReference type="Pfam" id="PF10294">
    <property type="entry name" value="Methyltransf_16"/>
    <property type="match status" value="1"/>
</dbReference>
<feature type="compositionally biased region" description="Polar residues" evidence="1">
    <location>
        <begin position="965"/>
        <end position="975"/>
    </location>
</feature>
<dbReference type="GO" id="GO:0000963">
    <property type="term" value="P:mitochondrial RNA processing"/>
    <property type="evidence" value="ECO:0007669"/>
    <property type="project" value="TreeGrafter"/>
</dbReference>
<name>A0A0L0FYD5_9EUKA</name>
<dbReference type="InterPro" id="IPR019410">
    <property type="entry name" value="Methyltransf_16"/>
</dbReference>
<dbReference type="Gene3D" id="3.40.50.150">
    <property type="entry name" value="Vaccinia Virus protein VP39"/>
    <property type="match status" value="1"/>
</dbReference>
<feature type="compositionally biased region" description="Basic residues" evidence="1">
    <location>
        <begin position="1029"/>
        <end position="1048"/>
    </location>
</feature>
<reference evidence="3 4" key="1">
    <citation type="submission" date="2011-02" db="EMBL/GenBank/DDBJ databases">
        <title>The Genome Sequence of Sphaeroforma arctica JP610.</title>
        <authorList>
            <consortium name="The Broad Institute Genome Sequencing Platform"/>
            <person name="Russ C."/>
            <person name="Cuomo C."/>
            <person name="Young S.K."/>
            <person name="Zeng Q."/>
            <person name="Gargeya S."/>
            <person name="Alvarado L."/>
            <person name="Berlin A."/>
            <person name="Chapman S.B."/>
            <person name="Chen Z."/>
            <person name="Freedman E."/>
            <person name="Gellesch M."/>
            <person name="Goldberg J."/>
            <person name="Griggs A."/>
            <person name="Gujja S."/>
            <person name="Heilman E."/>
            <person name="Heiman D."/>
            <person name="Howarth C."/>
            <person name="Mehta T."/>
            <person name="Neiman D."/>
            <person name="Pearson M."/>
            <person name="Roberts A."/>
            <person name="Saif S."/>
            <person name="Shea T."/>
            <person name="Shenoy N."/>
            <person name="Sisk P."/>
            <person name="Stolte C."/>
            <person name="Sykes S."/>
            <person name="White J."/>
            <person name="Yandava C."/>
            <person name="Burger G."/>
            <person name="Gray M.W."/>
            <person name="Holland P.W.H."/>
            <person name="King N."/>
            <person name="Lang F.B.F."/>
            <person name="Roger A.J."/>
            <person name="Ruiz-Trillo I."/>
            <person name="Haas B."/>
            <person name="Nusbaum C."/>
            <person name="Birren B."/>
        </authorList>
    </citation>
    <scope>NUCLEOTIDE SEQUENCE [LARGE SCALE GENOMIC DNA]</scope>
    <source>
        <strain evidence="3 4">JP610</strain>
    </source>
</reference>
<organism evidence="3 4">
    <name type="scientific">Sphaeroforma arctica JP610</name>
    <dbReference type="NCBI Taxonomy" id="667725"/>
    <lineage>
        <taxon>Eukaryota</taxon>
        <taxon>Ichthyosporea</taxon>
        <taxon>Ichthyophonida</taxon>
        <taxon>Sphaeroforma</taxon>
    </lineage>
</organism>
<dbReference type="RefSeq" id="XP_014155531.1">
    <property type="nucleotide sequence ID" value="XM_014300056.1"/>
</dbReference>
<feature type="domain" description="RNA-editing substrate-binding complex 6 protein" evidence="2">
    <location>
        <begin position="338"/>
        <end position="481"/>
    </location>
</feature>
<dbReference type="AlphaFoldDB" id="A0A0L0FYD5"/>
<dbReference type="OrthoDB" id="46564at2759"/>
<dbReference type="PANTHER" id="PTHR21228:SF40">
    <property type="entry name" value="LD45607P"/>
    <property type="match status" value="1"/>
</dbReference>
<dbReference type="eggNOG" id="KOG2793">
    <property type="taxonomic scope" value="Eukaryota"/>
</dbReference>
<feature type="compositionally biased region" description="Basic residues" evidence="1">
    <location>
        <begin position="67"/>
        <end position="77"/>
    </location>
</feature>
<feature type="compositionally biased region" description="Polar residues" evidence="1">
    <location>
        <begin position="18"/>
        <end position="53"/>
    </location>
</feature>
<protein>
    <recommendedName>
        <fullName evidence="2">RNA-editing substrate-binding complex 6 protein domain-containing protein</fullName>
    </recommendedName>
</protein>
<evidence type="ECO:0000259" key="2">
    <source>
        <dbReference type="Pfam" id="PF26188"/>
    </source>
</evidence>
<sequence>MGRKSIVPRTRGGPNKGRANNTHNKPPQTNTESKATLQGTQHNSAHHMNSQHIGSHRGAQGGANHNGVHHGNARTGRHGNVAPRKSGGSVSKSQMGYNKSLATLNDARSIFGVINSSLDDFNLINCATALQRLAKARDFNANSSYDVQPLLLKAAHHIQTNPQDCEARQLSGLLWACGKLGIRNEPLEESVQHAALQHFEEFKPQELSNMLWGMAKTTAQRTGLVQGLAKHIATSLRRDKGTDFRSGWTPQGVSNVVWSLASFGEWGVRTTAAVTDVLPALSSAVAERAQLFNAQECANTLYGFAKLQEHTDATTQCSEGISHLTTRLIHDTQWVAANAFTAQQITNVTWAAAKLGLSANAPLMATLESACEAVSARMNSQELSMVLWAFMTLTCANHSVFNTLATCAAQKADTATAQQMATATHAMAKVGLKNDRMMTVFAERAVTCTSDFDKEPRDVAFLAWAYAKLDVRAPHLFKVLSSVGVRQLKRVTVDADYEPKFKKGKRDNASEYTPQHLTMLLFAFAVLNIRDQTFIAEAVRVTACLLQDYNPRDLTNTTWALCELGLTADGHPQLVARISKAARDRLSAFNSQELLKFLGAYERMGGADSELTTAVTSKRTIEYEFPALGNTITLTSETPKDHEGSVRTRVDNNCGGHGRGNTGVTLWEGSHVLAEWLSRVAHPLASPALRCALQGAWDGSAREMRVDGKTCQGVEGNADAEHSNSSGGAVVWQGRTGVEIGAGLGLPSIVASNLGIRMVATDGDDDVLRLLRDNMSSNGCTDARVEKLVWGDKEALHTVSDGTGRHPDLILASDVVYGNDPKQWRKLVRTLVALSGPNTLVLLANVQRYPVHHPLAETKFYTESTAKHFTRSEVPTTELAPKYQRTGAGSCVIHVLRQKQTAATSKYNGASVVVKGKARDYAQDKATDASANLDACKQTVDMDSAHASFQEKRTKSKTIIPEIATSGSTTENKSISSRKRKIDTTSDGNGTVGDEVTAAKNGHTPSTSEHSGSKESSSECVDGAMDRATKKRGGKKSKKQKRSKKEKNIKREATLVALAESSPMSADNSTEGRIDPSEGLSDEEDFPEIEFDGYVYR</sequence>
<dbReference type="PANTHER" id="PTHR21228">
    <property type="entry name" value="FAST LEU-RICH DOMAIN-CONTAINING"/>
    <property type="match status" value="1"/>
</dbReference>
<accession>A0A0L0FYD5</accession>
<dbReference type="InterPro" id="IPR050870">
    <property type="entry name" value="FAST_kinase"/>
</dbReference>